<dbReference type="Proteomes" id="UP000023561">
    <property type="component" value="Unassembled WGS sequence"/>
</dbReference>
<dbReference type="InterPro" id="IPR017946">
    <property type="entry name" value="PLC-like_Pdiesterase_TIM-brl"/>
</dbReference>
<dbReference type="SUPFAM" id="SSF51695">
    <property type="entry name" value="PLC-like phosphodiesterases"/>
    <property type="match status" value="1"/>
</dbReference>
<dbReference type="GO" id="GO:0008081">
    <property type="term" value="F:phosphoric diester hydrolase activity"/>
    <property type="evidence" value="ECO:0007669"/>
    <property type="project" value="InterPro"/>
</dbReference>
<evidence type="ECO:0000313" key="2">
    <source>
        <dbReference type="EMBL" id="GAJ39465.1"/>
    </source>
</evidence>
<gene>
    <name evidence="2" type="ORF">GCA01S_021_00190</name>
</gene>
<dbReference type="GeneID" id="301194093"/>
<dbReference type="InterPro" id="IPR030395">
    <property type="entry name" value="GP_PDE_dom"/>
</dbReference>
<keyword evidence="3" id="KW-1185">Reference proteome</keyword>
<name>A0A023DDV3_9BACL</name>
<dbReference type="RefSeq" id="WP_042408501.1">
    <property type="nucleotide sequence ID" value="NZ_BAWO01000021.1"/>
</dbReference>
<dbReference type="OrthoDB" id="384721at2"/>
<reference evidence="2 3" key="1">
    <citation type="submission" date="2014-04" db="EMBL/GenBank/DDBJ databases">
        <title>Whole genome shotgun sequence of Geobacillus caldoxylosilyticus NBRC 107762.</title>
        <authorList>
            <person name="Hosoyama A."/>
            <person name="Hosoyama Y."/>
            <person name="Katano-Makiyama Y."/>
            <person name="Tsuchikane K."/>
            <person name="Ohji S."/>
            <person name="Ichikawa N."/>
            <person name="Yamazoe A."/>
            <person name="Fujita N."/>
        </authorList>
    </citation>
    <scope>NUCLEOTIDE SEQUENCE [LARGE SCALE GENOMIC DNA]</scope>
    <source>
        <strain evidence="2 3">NBRC 107762</strain>
    </source>
</reference>
<feature type="domain" description="GP-PDE" evidence="1">
    <location>
        <begin position="2"/>
        <end position="238"/>
    </location>
</feature>
<sequence length="242" mass="28143">MTKIFAHRGSAGTHPENTMIAFYEAERVGADGIELDVQLTKDGQIVVIHDETIDRTTDGTGWVKDFTYHELQQFNAAYKFADQYGVCRIPLLEEVLAWICSKPLLLNIELKNSLIAYEKLEQKVIDMIRHYHLEDRTVLSSFNHNSMALCHRLAPVIETALLYIEPLYEPWHYVRVMQAKGLHPYHRTVTEAFIRQARHHQIAVRPFTINGESLMKKMFQYKVDAIFTDYPRQAREVLKKTP</sequence>
<dbReference type="PANTHER" id="PTHR46211">
    <property type="entry name" value="GLYCEROPHOSPHORYL DIESTER PHOSPHODIESTERASE"/>
    <property type="match status" value="1"/>
</dbReference>
<dbReference type="Pfam" id="PF03009">
    <property type="entry name" value="GDPD"/>
    <property type="match status" value="1"/>
</dbReference>
<dbReference type="EMBL" id="BAWO01000021">
    <property type="protein sequence ID" value="GAJ39465.1"/>
    <property type="molecule type" value="Genomic_DNA"/>
</dbReference>
<accession>A0A023DDV3</accession>
<dbReference type="PANTHER" id="PTHR46211:SF1">
    <property type="entry name" value="GLYCEROPHOSPHODIESTER PHOSPHODIESTERASE, CYTOPLASMIC"/>
    <property type="match status" value="1"/>
</dbReference>
<organism evidence="2 3">
    <name type="scientific">Parageobacillus caldoxylosilyticus NBRC 107762</name>
    <dbReference type="NCBI Taxonomy" id="1220594"/>
    <lineage>
        <taxon>Bacteria</taxon>
        <taxon>Bacillati</taxon>
        <taxon>Bacillota</taxon>
        <taxon>Bacilli</taxon>
        <taxon>Bacillales</taxon>
        <taxon>Anoxybacillaceae</taxon>
        <taxon>Saccharococcus</taxon>
    </lineage>
</organism>
<dbReference type="GO" id="GO:0006629">
    <property type="term" value="P:lipid metabolic process"/>
    <property type="evidence" value="ECO:0007669"/>
    <property type="project" value="InterPro"/>
</dbReference>
<dbReference type="AlphaFoldDB" id="A0A023DDV3"/>
<comment type="caution">
    <text evidence="2">The sequence shown here is derived from an EMBL/GenBank/DDBJ whole genome shotgun (WGS) entry which is preliminary data.</text>
</comment>
<proteinExistence type="predicted"/>
<dbReference type="Gene3D" id="3.20.20.190">
    <property type="entry name" value="Phosphatidylinositol (PI) phosphodiesterase"/>
    <property type="match status" value="1"/>
</dbReference>
<evidence type="ECO:0000259" key="1">
    <source>
        <dbReference type="PROSITE" id="PS51704"/>
    </source>
</evidence>
<protein>
    <submittedName>
        <fullName evidence="2">Putative glycerophosphoryl diester phosphodiesterase</fullName>
    </submittedName>
</protein>
<dbReference type="PROSITE" id="PS51704">
    <property type="entry name" value="GP_PDE"/>
    <property type="match status" value="1"/>
</dbReference>
<evidence type="ECO:0000313" key="3">
    <source>
        <dbReference type="Proteomes" id="UP000023561"/>
    </source>
</evidence>
<dbReference type="CDD" id="cd08563">
    <property type="entry name" value="GDPD_TtGDE_like"/>
    <property type="match status" value="1"/>
</dbReference>